<organism evidence="1">
    <name type="scientific">anaerobic digester metagenome</name>
    <dbReference type="NCBI Taxonomy" id="1263854"/>
    <lineage>
        <taxon>unclassified sequences</taxon>
        <taxon>metagenomes</taxon>
        <taxon>ecological metagenomes</taxon>
    </lineage>
</organism>
<name>A0A485M0Z1_9ZZZZ</name>
<reference evidence="1" key="1">
    <citation type="submission" date="2019-03" db="EMBL/GenBank/DDBJ databases">
        <authorList>
            <person name="Hao L."/>
        </authorList>
    </citation>
    <scope>NUCLEOTIDE SEQUENCE</scope>
</reference>
<evidence type="ECO:0000313" key="1">
    <source>
        <dbReference type="EMBL" id="VFU14752.1"/>
    </source>
</evidence>
<dbReference type="EMBL" id="CAADRN010000182">
    <property type="protein sequence ID" value="VFU14752.1"/>
    <property type="molecule type" value="Genomic_DNA"/>
</dbReference>
<gene>
    <name evidence="1" type="ORF">SCFA_2620003</name>
</gene>
<dbReference type="AlphaFoldDB" id="A0A485M0Z1"/>
<sequence>MIEKTKIREMADLIANIKKEAETLKELGCACDIKCVEMNVVRMSAMIKMLELNITDAADILEA</sequence>
<accession>A0A485M0Z1</accession>
<proteinExistence type="predicted"/>
<protein>
    <submittedName>
        <fullName evidence="1">Uncharacterized protein</fullName>
    </submittedName>
</protein>